<feature type="signal peptide" evidence="3">
    <location>
        <begin position="1"/>
        <end position="18"/>
    </location>
</feature>
<comment type="caution">
    <text evidence="4">The sequence shown here is derived from an EMBL/GenBank/DDBJ whole genome shotgun (WGS) entry which is preliminary data.</text>
</comment>
<feature type="transmembrane region" description="Helical" evidence="2">
    <location>
        <begin position="704"/>
        <end position="724"/>
    </location>
</feature>
<dbReference type="InterPro" id="IPR015915">
    <property type="entry name" value="Kelch-typ_b-propeller"/>
</dbReference>
<keyword evidence="3" id="KW-0732">Signal</keyword>
<dbReference type="EMBL" id="JARGDH010000005">
    <property type="protein sequence ID" value="KAL0268665.1"/>
    <property type="molecule type" value="Genomic_DNA"/>
</dbReference>
<feature type="chain" id="PRO_5043553792" evidence="3">
    <location>
        <begin position="19"/>
        <end position="761"/>
    </location>
</feature>
<organism evidence="4">
    <name type="scientific">Menopon gallinae</name>
    <name type="common">poultry shaft louse</name>
    <dbReference type="NCBI Taxonomy" id="328185"/>
    <lineage>
        <taxon>Eukaryota</taxon>
        <taxon>Metazoa</taxon>
        <taxon>Ecdysozoa</taxon>
        <taxon>Arthropoda</taxon>
        <taxon>Hexapoda</taxon>
        <taxon>Insecta</taxon>
        <taxon>Pterygota</taxon>
        <taxon>Neoptera</taxon>
        <taxon>Paraneoptera</taxon>
        <taxon>Psocodea</taxon>
        <taxon>Troctomorpha</taxon>
        <taxon>Phthiraptera</taxon>
        <taxon>Amblycera</taxon>
        <taxon>Menoponidae</taxon>
        <taxon>Menopon</taxon>
    </lineage>
</organism>
<keyword evidence="2" id="KW-0812">Transmembrane</keyword>
<evidence type="ECO:0000256" key="1">
    <source>
        <dbReference type="SAM" id="MobiDB-lite"/>
    </source>
</evidence>
<feature type="compositionally biased region" description="Basic and acidic residues" evidence="1">
    <location>
        <begin position="276"/>
        <end position="286"/>
    </location>
</feature>
<evidence type="ECO:0000256" key="3">
    <source>
        <dbReference type="SAM" id="SignalP"/>
    </source>
</evidence>
<proteinExistence type="predicted"/>
<dbReference type="AlphaFoldDB" id="A0AAW2HFW2"/>
<dbReference type="Gene3D" id="2.120.10.80">
    <property type="entry name" value="Kelch-type beta propeller"/>
    <property type="match status" value="1"/>
</dbReference>
<reference evidence="4" key="1">
    <citation type="journal article" date="2024" name="Gigascience">
        <title>Chromosome-level genome of the poultry shaft louse Menopon gallinae provides insight into the host-switching and adaptive evolution of parasitic lice.</title>
        <authorList>
            <person name="Xu Y."/>
            <person name="Ma L."/>
            <person name="Liu S."/>
            <person name="Liang Y."/>
            <person name="Liu Q."/>
            <person name="He Z."/>
            <person name="Tian L."/>
            <person name="Duan Y."/>
            <person name="Cai W."/>
            <person name="Li H."/>
            <person name="Song F."/>
        </authorList>
    </citation>
    <scope>NUCLEOTIDE SEQUENCE</scope>
    <source>
        <strain evidence="4">Cailab_2023a</strain>
    </source>
</reference>
<evidence type="ECO:0000313" key="4">
    <source>
        <dbReference type="EMBL" id="KAL0268665.1"/>
    </source>
</evidence>
<keyword evidence="2" id="KW-1133">Transmembrane helix</keyword>
<accession>A0AAW2HFW2</accession>
<evidence type="ECO:0000256" key="2">
    <source>
        <dbReference type="SAM" id="Phobius"/>
    </source>
</evidence>
<gene>
    <name evidence="4" type="ORF">PYX00_010511</name>
</gene>
<keyword evidence="2" id="KW-0472">Membrane</keyword>
<feature type="compositionally biased region" description="Polar residues" evidence="1">
    <location>
        <begin position="245"/>
        <end position="263"/>
    </location>
</feature>
<sequence length="761" mass="87347">MKLYINFLLSTYVFYFSACVKLNPLENNDKLQSINSEFIAEWQWESWPIKQNASEKDIASPGPRVNAALWKDNNGQNWYLFGGRPIDPDSEKIYSDVWKYSVVSRVWERVFPFMNPPENKGKFPGKLGGMVSLRVDFFDENNGKKLNKHEGNNIILCGRSAKRNVTKTKKNIWSNFSRRKVDTKTNTDESKSLAVYGPRTSKSNTVWQIDLKDKLWTGYVCCCDTSNYDKMNPSPKDLGAEVDPSKNQSTTEAPVQRNQTSINDKIDKTEDEVDSEQEHMTIDDSRTKKKKINQIKKGDEEKNVKKVVEDGRSKKNQSVVVEKMQNDLSSKNASKKINTSEVLKNFSTETVLVSKNQSDIITIFKNNSGKNVRSPAPENRTLAFEKDFADDLDLRGNLTDNGKTPSKLVSKYCPDFTNDEEPVSWCDGNNDALITVDLSSSQIILWVFSLKTSHWSQRLVEVDEDTQWPRCSNSSSIRYAGSGDEVYMLCSAAEYDSIENSHWNITDSLKNVTDYDNSTKLVYRISSKRLVLESLGKIRLDRFFNQSDSRELWRNESRSTLQVIRISSNETILLLAYKDYVDLWILLKSESHGYHFQPIENVWRGSAGKWFSQYNVANYNFQFLSECNQAETVLILNPRSIPFNEYWPRERGRFIIRILKNENLRNHSIGNQSREHNLTYDLLQSDINSPITDGPFSHSYNIKVVIFFGISLAIFAVFGVVLFLKKCVNCPSRILAPNECHKSPPVIRYSVMHDDLLYPAA</sequence>
<protein>
    <submittedName>
        <fullName evidence="4">Uncharacterized protein</fullName>
    </submittedName>
</protein>
<dbReference type="InterPro" id="IPR011043">
    <property type="entry name" value="Gal_Oxase/kelch_b-propeller"/>
</dbReference>
<name>A0AAW2HFW2_9NEOP</name>
<dbReference type="SUPFAM" id="SSF50965">
    <property type="entry name" value="Galactose oxidase, central domain"/>
    <property type="match status" value="1"/>
</dbReference>
<feature type="region of interest" description="Disordered" evidence="1">
    <location>
        <begin position="232"/>
        <end position="297"/>
    </location>
</feature>